<reference evidence="16 17" key="1">
    <citation type="journal article" date="2008" name="Nature">
        <title>The Trichoplax genome and the nature of placozoans.</title>
        <authorList>
            <person name="Srivastava M."/>
            <person name="Begovic E."/>
            <person name="Chapman J."/>
            <person name="Putnam N.H."/>
            <person name="Hellsten U."/>
            <person name="Kawashima T."/>
            <person name="Kuo A."/>
            <person name="Mitros T."/>
            <person name="Salamov A."/>
            <person name="Carpenter M.L."/>
            <person name="Signorovitch A.Y."/>
            <person name="Moreno M.A."/>
            <person name="Kamm K."/>
            <person name="Grimwood J."/>
            <person name="Schmutz J."/>
            <person name="Shapiro H."/>
            <person name="Grigoriev I.V."/>
            <person name="Buss L.W."/>
            <person name="Schierwater B."/>
            <person name="Dellaporta S.L."/>
            <person name="Rokhsar D.S."/>
        </authorList>
    </citation>
    <scope>NUCLEOTIDE SEQUENCE [LARGE SCALE GENOMIC DNA]</scope>
    <source>
        <strain evidence="16 17">Grell-BS-1999</strain>
    </source>
</reference>
<evidence type="ECO:0000256" key="13">
    <source>
        <dbReference type="RuleBase" id="RU367064"/>
    </source>
</evidence>
<dbReference type="AlphaFoldDB" id="B3RIQ4"/>
<dbReference type="FunCoup" id="B3RIQ4">
    <property type="interactions" value="564"/>
</dbReference>
<feature type="compositionally biased region" description="Polar residues" evidence="14">
    <location>
        <begin position="57"/>
        <end position="77"/>
    </location>
</feature>
<evidence type="ECO:0000256" key="12">
    <source>
        <dbReference type="PROSITE-ProRule" id="PRU00509"/>
    </source>
</evidence>
<dbReference type="Pfam" id="PF02008">
    <property type="entry name" value="zf-CXXC"/>
    <property type="match status" value="1"/>
</dbReference>
<keyword evidence="6 13" id="KW-0862">Zinc</keyword>
<feature type="region of interest" description="Disordered" evidence="14">
    <location>
        <begin position="574"/>
        <end position="606"/>
    </location>
</feature>
<dbReference type="PROSITE" id="PS51058">
    <property type="entry name" value="ZF_CXXC"/>
    <property type="match status" value="1"/>
</dbReference>
<dbReference type="PANTHER" id="PTHR23358:SF6">
    <property type="entry name" value="METHYLCYTOSINE DIOXYGENASE TET"/>
    <property type="match status" value="1"/>
</dbReference>
<evidence type="ECO:0000259" key="15">
    <source>
        <dbReference type="PROSITE" id="PS51058"/>
    </source>
</evidence>
<dbReference type="GO" id="GO:0003677">
    <property type="term" value="F:DNA binding"/>
    <property type="evidence" value="ECO:0007669"/>
    <property type="project" value="InterPro"/>
</dbReference>
<evidence type="ECO:0000256" key="4">
    <source>
        <dbReference type="ARBA" id="ARBA00022723"/>
    </source>
</evidence>
<evidence type="ECO:0000256" key="7">
    <source>
        <dbReference type="ARBA" id="ARBA00022964"/>
    </source>
</evidence>
<comment type="cofactor">
    <cofactor evidence="13">
        <name>Fe(2+)</name>
        <dbReference type="ChEBI" id="CHEBI:29033"/>
    </cofactor>
    <text evidence="13">Binds 1 Fe(2+) ion per subunit.</text>
</comment>
<dbReference type="GO" id="GO:0005634">
    <property type="term" value="C:nucleus"/>
    <property type="evidence" value="ECO:0007669"/>
    <property type="project" value="UniProtKB-UniRule"/>
</dbReference>
<keyword evidence="4 13" id="KW-0479">Metal-binding</keyword>
<dbReference type="OrthoDB" id="8854879at2759"/>
<evidence type="ECO:0000313" key="17">
    <source>
        <dbReference type="Proteomes" id="UP000009022"/>
    </source>
</evidence>
<name>B3RIQ4_TRIAD</name>
<dbReference type="GO" id="GO:0040029">
    <property type="term" value="P:epigenetic regulation of gene expression"/>
    <property type="evidence" value="ECO:0007669"/>
    <property type="project" value="InterPro"/>
</dbReference>
<keyword evidence="17" id="KW-1185">Reference proteome</keyword>
<dbReference type="SMART" id="SM01333">
    <property type="entry name" value="Tet_JBP"/>
    <property type="match status" value="1"/>
</dbReference>
<dbReference type="InterPro" id="IPR046942">
    <property type="entry name" value="TET_oxygenase"/>
</dbReference>
<gene>
    <name evidence="16" type="ORF">TRIADDRAFT_52488</name>
</gene>
<comment type="catalytic activity">
    <reaction evidence="11 13">
        <text>a 5-hydroxymethyl-2'-deoxycytidine in DNA + 2-oxoglutarate + O2 = a 5-formyl-2'-deoxycytidine in DNA + succinate + CO2 + H2O</text>
        <dbReference type="Rhea" id="RHEA:53828"/>
        <dbReference type="Rhea" id="RHEA-COMP:13315"/>
        <dbReference type="Rhea" id="RHEA-COMP:13656"/>
        <dbReference type="ChEBI" id="CHEBI:15377"/>
        <dbReference type="ChEBI" id="CHEBI:15379"/>
        <dbReference type="ChEBI" id="CHEBI:16526"/>
        <dbReference type="ChEBI" id="CHEBI:16810"/>
        <dbReference type="ChEBI" id="CHEBI:30031"/>
        <dbReference type="ChEBI" id="CHEBI:136731"/>
        <dbReference type="ChEBI" id="CHEBI:137731"/>
        <dbReference type="EC" id="1.14.11.80"/>
    </reaction>
</comment>
<organism evidence="16 17">
    <name type="scientific">Trichoplax adhaerens</name>
    <name type="common">Trichoplax reptans</name>
    <dbReference type="NCBI Taxonomy" id="10228"/>
    <lineage>
        <taxon>Eukaryota</taxon>
        <taxon>Metazoa</taxon>
        <taxon>Placozoa</taxon>
        <taxon>Uniplacotomia</taxon>
        <taxon>Trichoplacea</taxon>
        <taxon>Trichoplacidae</taxon>
        <taxon>Trichoplax</taxon>
    </lineage>
</organism>
<evidence type="ECO:0000256" key="11">
    <source>
        <dbReference type="ARBA" id="ARBA00049431"/>
    </source>
</evidence>
<dbReference type="GO" id="GO:0070579">
    <property type="term" value="F:DNA 5-methylcytosine dioxygenase activity"/>
    <property type="evidence" value="ECO:0007669"/>
    <property type="project" value="UniProtKB-UniRule"/>
</dbReference>
<dbReference type="PANTHER" id="PTHR23358">
    <property type="entry name" value="METHYLCYTOSINE DIOXYGENASE TET"/>
    <property type="match status" value="1"/>
</dbReference>
<dbReference type="InterPro" id="IPR024779">
    <property type="entry name" value="2OGFeDO_JBP1/TET_oxygenase_dom"/>
</dbReference>
<comment type="catalytic activity">
    <reaction evidence="13">
        <text>a 5-methyl-2'-deoxycytidine in DNA + 2-oxoglutarate + O2 = a 5-hydroxymethyl-2'-deoxycytidine in DNA + succinate + CO2</text>
        <dbReference type="Rhea" id="RHEA:52636"/>
        <dbReference type="Rhea" id="RHEA-COMP:11370"/>
        <dbReference type="Rhea" id="RHEA-COMP:13315"/>
        <dbReference type="ChEBI" id="CHEBI:15379"/>
        <dbReference type="ChEBI" id="CHEBI:16526"/>
        <dbReference type="ChEBI" id="CHEBI:16810"/>
        <dbReference type="ChEBI" id="CHEBI:30031"/>
        <dbReference type="ChEBI" id="CHEBI:85454"/>
        <dbReference type="ChEBI" id="CHEBI:136731"/>
        <dbReference type="EC" id="1.14.11.80"/>
    </reaction>
</comment>
<evidence type="ECO:0000256" key="14">
    <source>
        <dbReference type="SAM" id="MobiDB-lite"/>
    </source>
</evidence>
<keyword evidence="7 13" id="KW-0223">Dioxygenase</keyword>
<sequence>MDDLKSSKKRKACGACGPCLKKENCGSCKNCLHRKTGHQICIYRKCIRLKKSNGNQNDYDTSDSLPSPGNTTHTVRNVSKKKKTIRDLVKGSGRCSSKAFAKKNQISRKIKKKRLQKMQSSKSVKKEHTDRREPDMMECDSSSMQTQRLYSQSERKKRKSRKTKSVSYAEEQHDHLDYNCQCQDEDGAPFYTQLGVAGSTEELREMLRDRFRIDESKLRVIEVEYTGVESKTSDGCPRAEWAIRRISKSEKLLALVHRRRGHTCKASVVLMAIVAWDGIHPDRANVLQDCHCQGTDNQREGAAFTLGNMYQTEDDGLKIILNASAYQLADSAKEQELAEALESLAADLAPVYKKFAPWAYNNQIKYQENCVGKSINEEKNGPFSGVICSLDFCAHNHVNTEGLDDGASMVCTLLKDPEDENVKNQLHIYPMYRPLSRSSTTNINDDSILSPYDMSEIVGNGLGDSTSFLQNSGIDEFESALPAGIERVHTTLDSDSAIGIGTSGIGLTLPHGSLLIECSSKEVRATTPIQSPDRSHPQRITMTFFHHKTLKASQRELLRQKEIKFRNQQHLYNNTGKTPLRAHTSGNNPLNYGNTSFPSSMKRSVGPYPTTDSKFRIFDLNHRNQVLTGLTTNQQAISSTDNTTTCDNIKIYTRGIFTLPTSTNTLVKSIGDTKPVVSGPYQRWFRP</sequence>
<keyword evidence="5 12" id="KW-0863">Zinc-finger</keyword>
<dbReference type="InParanoid" id="B3RIQ4"/>
<evidence type="ECO:0000256" key="9">
    <source>
        <dbReference type="ARBA" id="ARBA00023004"/>
    </source>
</evidence>
<dbReference type="RefSeq" id="XP_002108965.1">
    <property type="nucleotide sequence ID" value="XM_002108929.1"/>
</dbReference>
<dbReference type="InterPro" id="IPR002857">
    <property type="entry name" value="Znf_CXXC"/>
</dbReference>
<comment type="catalytic activity">
    <reaction evidence="10 13">
        <text>a 5-formyl-2'-deoxycytidine in DNA + 2-oxoglutarate + O2 = a 5-carboxyl-2'-deoxycytidine in DNA + succinate + CO2 + H(+)</text>
        <dbReference type="Rhea" id="RHEA:53832"/>
        <dbReference type="Rhea" id="RHEA-COMP:13656"/>
        <dbReference type="Rhea" id="RHEA-COMP:13657"/>
        <dbReference type="ChEBI" id="CHEBI:15378"/>
        <dbReference type="ChEBI" id="CHEBI:15379"/>
        <dbReference type="ChEBI" id="CHEBI:16526"/>
        <dbReference type="ChEBI" id="CHEBI:16810"/>
        <dbReference type="ChEBI" id="CHEBI:30031"/>
        <dbReference type="ChEBI" id="CHEBI:137731"/>
        <dbReference type="ChEBI" id="CHEBI:137732"/>
        <dbReference type="EC" id="1.14.11.80"/>
    </reaction>
</comment>
<evidence type="ECO:0000256" key="1">
    <source>
        <dbReference type="ARBA" id="ARBA00004286"/>
    </source>
</evidence>
<dbReference type="GeneID" id="6749438"/>
<evidence type="ECO:0000256" key="2">
    <source>
        <dbReference type="ARBA" id="ARBA00007502"/>
    </source>
</evidence>
<evidence type="ECO:0000256" key="10">
    <source>
        <dbReference type="ARBA" id="ARBA00047840"/>
    </source>
</evidence>
<accession>B3RIQ4</accession>
<dbReference type="PhylomeDB" id="B3RIQ4"/>
<keyword evidence="9 13" id="KW-0408">Iron</keyword>
<protein>
    <recommendedName>
        <fullName evidence="13">Methylcytosine dioxygenase TET</fullName>
        <ecNumber evidence="13">1.14.11.80</ecNumber>
    </recommendedName>
</protein>
<dbReference type="STRING" id="10228.B3RIQ4"/>
<keyword evidence="8 13" id="KW-0560">Oxidoreductase</keyword>
<evidence type="ECO:0000256" key="5">
    <source>
        <dbReference type="ARBA" id="ARBA00022771"/>
    </source>
</evidence>
<dbReference type="EC" id="1.14.11.80" evidence="13"/>
<dbReference type="HOGENOM" id="CLU_400809_0_0_1"/>
<feature type="compositionally biased region" description="Polar residues" evidence="14">
    <location>
        <begin position="140"/>
        <end position="150"/>
    </location>
</feature>
<dbReference type="EMBL" id="DS985241">
    <property type="protein sequence ID" value="EDV29763.1"/>
    <property type="molecule type" value="Genomic_DNA"/>
</dbReference>
<feature type="compositionally biased region" description="Basic residues" evidence="14">
    <location>
        <begin position="105"/>
        <end position="116"/>
    </location>
</feature>
<dbReference type="GO" id="GO:0141166">
    <property type="term" value="P:chromosomal 5-methylcytosine DNA demethylation pathway"/>
    <property type="evidence" value="ECO:0007669"/>
    <property type="project" value="UniProtKB-UniRule"/>
</dbReference>
<keyword evidence="3" id="KW-0158">Chromosome</keyword>
<dbReference type="Proteomes" id="UP000009022">
    <property type="component" value="Unassembled WGS sequence"/>
</dbReference>
<comment type="cofactor">
    <cofactor evidence="13">
        <name>Zn(2+)</name>
        <dbReference type="ChEBI" id="CHEBI:29105"/>
    </cofactor>
    <text evidence="13">The zinc ions have a structural role.</text>
</comment>
<dbReference type="GO" id="GO:0008270">
    <property type="term" value="F:zinc ion binding"/>
    <property type="evidence" value="ECO:0007669"/>
    <property type="project" value="UniProtKB-UniRule"/>
</dbReference>
<evidence type="ECO:0000313" key="16">
    <source>
        <dbReference type="EMBL" id="EDV29763.1"/>
    </source>
</evidence>
<feature type="compositionally biased region" description="Basic and acidic residues" evidence="14">
    <location>
        <begin position="124"/>
        <end position="135"/>
    </location>
</feature>
<feature type="compositionally biased region" description="Basic residues" evidence="14">
    <location>
        <begin position="155"/>
        <end position="164"/>
    </location>
</feature>
<comment type="subcellular location">
    <subcellularLocation>
        <location evidence="1">Chromosome</location>
    </subcellularLocation>
</comment>
<feature type="region of interest" description="Disordered" evidence="14">
    <location>
        <begin position="57"/>
        <end position="170"/>
    </location>
</feature>
<evidence type="ECO:0000256" key="3">
    <source>
        <dbReference type="ARBA" id="ARBA00022454"/>
    </source>
</evidence>
<comment type="function">
    <text evidence="13">Dioxygenase that catalyzes the conversion of the modified genomic base 5-methylcytosine (5mC) into 5-hydroxymethylcytosine (5hmC) and plays a key role in epigenetic chromatin reprogramming during embryonic development.</text>
</comment>
<feature type="compositionally biased region" description="Polar residues" evidence="14">
    <location>
        <begin position="584"/>
        <end position="602"/>
    </location>
</feature>
<dbReference type="eggNOG" id="ENOG502QURD">
    <property type="taxonomic scope" value="Eukaryota"/>
</dbReference>
<comment type="similarity">
    <text evidence="2 13">Belongs to the TET family.</text>
</comment>
<evidence type="ECO:0000256" key="8">
    <source>
        <dbReference type="ARBA" id="ARBA00023002"/>
    </source>
</evidence>
<proteinExistence type="inferred from homology"/>
<evidence type="ECO:0000256" key="6">
    <source>
        <dbReference type="ARBA" id="ARBA00022833"/>
    </source>
</evidence>
<dbReference type="Pfam" id="PF12851">
    <property type="entry name" value="Tet_JBP"/>
    <property type="match status" value="1"/>
</dbReference>
<dbReference type="GO" id="GO:0005694">
    <property type="term" value="C:chromosome"/>
    <property type="evidence" value="ECO:0007669"/>
    <property type="project" value="UniProtKB-SubCell"/>
</dbReference>
<dbReference type="InterPro" id="IPR040175">
    <property type="entry name" value="TET1/2/3"/>
</dbReference>
<dbReference type="KEGG" id="tad:TRIADDRAFT_52488"/>
<dbReference type="CTD" id="6749438"/>
<feature type="domain" description="CXXC-type" evidence="15">
    <location>
        <begin position="6"/>
        <end position="47"/>
    </location>
</feature>